<feature type="domain" description="AB hydrolase-1" evidence="4">
    <location>
        <begin position="80"/>
        <end position="235"/>
    </location>
</feature>
<name>A0A3D8SVA6_9EURO</name>
<gene>
    <name evidence="6" type="ORF">DSM5745_02001</name>
</gene>
<dbReference type="GeneID" id="38112371"/>
<dbReference type="SUPFAM" id="SSF53474">
    <property type="entry name" value="alpha/beta-Hydrolases"/>
    <property type="match status" value="1"/>
</dbReference>
<evidence type="ECO:0000313" key="6">
    <source>
        <dbReference type="EMBL" id="RDW90226.1"/>
    </source>
</evidence>
<organism evidence="6 7">
    <name type="scientific">Aspergillus mulundensis</name>
    <dbReference type="NCBI Taxonomy" id="1810919"/>
    <lineage>
        <taxon>Eukaryota</taxon>
        <taxon>Fungi</taxon>
        <taxon>Dikarya</taxon>
        <taxon>Ascomycota</taxon>
        <taxon>Pezizomycotina</taxon>
        <taxon>Eurotiomycetes</taxon>
        <taxon>Eurotiomycetidae</taxon>
        <taxon>Eurotiales</taxon>
        <taxon>Aspergillaceae</taxon>
        <taxon>Aspergillus</taxon>
        <taxon>Aspergillus subgen. Nidulantes</taxon>
    </lineage>
</organism>
<evidence type="ECO:0000256" key="2">
    <source>
        <dbReference type="ARBA" id="ARBA00022801"/>
    </source>
</evidence>
<evidence type="ECO:0008006" key="8">
    <source>
        <dbReference type="Google" id="ProtNLM"/>
    </source>
</evidence>
<dbReference type="InterPro" id="IPR029058">
    <property type="entry name" value="AB_hydrolase_fold"/>
</dbReference>
<dbReference type="InterPro" id="IPR051601">
    <property type="entry name" value="Serine_prot/Carboxylest_S33"/>
</dbReference>
<keyword evidence="7" id="KW-1185">Reference proteome</keyword>
<comment type="caution">
    <text evidence="6">The sequence shown here is derived from an EMBL/GenBank/DDBJ whole genome shotgun (WGS) entry which is preliminary data.</text>
</comment>
<dbReference type="InterPro" id="IPR013595">
    <property type="entry name" value="Pept_S33_TAP-like_C"/>
</dbReference>
<dbReference type="Proteomes" id="UP000256690">
    <property type="component" value="Unassembled WGS sequence"/>
</dbReference>
<dbReference type="InterPro" id="IPR000073">
    <property type="entry name" value="AB_hydrolase_1"/>
</dbReference>
<evidence type="ECO:0000259" key="5">
    <source>
        <dbReference type="Pfam" id="PF08386"/>
    </source>
</evidence>
<dbReference type="PANTHER" id="PTHR43248:SF25">
    <property type="entry name" value="AB HYDROLASE-1 DOMAIN-CONTAINING PROTEIN-RELATED"/>
    <property type="match status" value="1"/>
</dbReference>
<accession>A0A3D8SVA6</accession>
<keyword evidence="2" id="KW-0378">Hydrolase</keyword>
<feature type="signal peptide" evidence="3">
    <location>
        <begin position="1"/>
        <end position="19"/>
    </location>
</feature>
<comment type="similarity">
    <text evidence="1">Belongs to the peptidase S33 family.</text>
</comment>
<evidence type="ECO:0000256" key="1">
    <source>
        <dbReference type="ARBA" id="ARBA00010088"/>
    </source>
</evidence>
<dbReference type="Pfam" id="PF00561">
    <property type="entry name" value="Abhydrolase_1"/>
    <property type="match status" value="1"/>
</dbReference>
<dbReference type="OrthoDB" id="425534at2759"/>
<dbReference type="Pfam" id="PF08386">
    <property type="entry name" value="Abhydrolase_4"/>
    <property type="match status" value="1"/>
</dbReference>
<evidence type="ECO:0000313" key="7">
    <source>
        <dbReference type="Proteomes" id="UP000256690"/>
    </source>
</evidence>
<dbReference type="STRING" id="1810919.A0A3D8SVA6"/>
<dbReference type="RefSeq" id="XP_026607180.1">
    <property type="nucleotide sequence ID" value="XM_026744017.1"/>
</dbReference>
<dbReference type="EMBL" id="PVWQ01000002">
    <property type="protein sequence ID" value="RDW90226.1"/>
    <property type="molecule type" value="Genomic_DNA"/>
</dbReference>
<feature type="domain" description="Peptidase S33 tripeptidyl aminopeptidase-like C-terminal" evidence="5">
    <location>
        <begin position="399"/>
        <end position="500"/>
    </location>
</feature>
<dbReference type="GO" id="GO:0016787">
    <property type="term" value="F:hydrolase activity"/>
    <property type="evidence" value="ECO:0007669"/>
    <property type="project" value="UniProtKB-KW"/>
</dbReference>
<protein>
    <recommendedName>
        <fullName evidence="8">Peptidase S33 tripeptidyl aminopeptidase-like C-terminal domain-containing protein</fullName>
    </recommendedName>
</protein>
<evidence type="ECO:0000256" key="3">
    <source>
        <dbReference type="SAM" id="SignalP"/>
    </source>
</evidence>
<dbReference type="PANTHER" id="PTHR43248">
    <property type="entry name" value="2-SUCCINYL-6-HYDROXY-2,4-CYCLOHEXADIENE-1-CARBOXYLATE SYNTHASE"/>
    <property type="match status" value="1"/>
</dbReference>
<keyword evidence="3" id="KW-0732">Signal</keyword>
<dbReference type="Gene3D" id="3.40.50.1820">
    <property type="entry name" value="alpha/beta hydrolase"/>
    <property type="match status" value="1"/>
</dbReference>
<sequence>MVSFRTLLPTFVLLAFAECKINWGGCNQLQALQFNSSTIPVPFQCGTLDVPLDYSSQNSSEKLTLELLKAPAPLESKGSILVNTGGPGLPNRQDFSTLARNLIPLTGGQYDLIAFDSRGTVNTAPLTCYEDPIQEIKSFLGQKPSNKSDVAVGELWTRGTVDAEACFEAGSKNGSVMTTAFVARDLVSVVDALEEDGLLRYWGFSYGTILGATVAAMFPERIDKIIFDAVQNVHEYYHAQANFEEWELSDTLFSAIFSECVKAGPELCALAAHNETAEELEAAAYELLEISKYQPFPVGQLVVDYAAVKSTYAQSLYTQRAWPLTTALVDVLFYGTESSIEEVLSGLPHINITGLTLPGLAATDIALAGIYCSDNQVRTESFDEFVPAIDKLYSLSQIMGDLGVSSYMRCQQWKIKPKETYRGSLEHVQIKNPPLFIGNTLDGHTPLKSAYNVSASFEGSVVLEIDGYGHGSTAVPSECSLKAISAYWVNGTLPEPGTRCARDVEPYTNDWWPEVFKAAGVNETWIHKG</sequence>
<evidence type="ECO:0000259" key="4">
    <source>
        <dbReference type="Pfam" id="PF00561"/>
    </source>
</evidence>
<feature type="chain" id="PRO_5017801568" description="Peptidase S33 tripeptidyl aminopeptidase-like C-terminal domain-containing protein" evidence="3">
    <location>
        <begin position="20"/>
        <end position="529"/>
    </location>
</feature>
<reference evidence="6 7" key="1">
    <citation type="journal article" date="2018" name="IMA Fungus">
        <title>IMA Genome-F 9: Draft genome sequence of Annulohypoxylon stygium, Aspergillus mulundensis, Berkeleyomyces basicola (syn. Thielaviopsis basicola), Ceratocystis smalleyi, two Cercospora beticola strains, Coleophoma cylindrospora, Fusarium fracticaudum, Phialophora cf. hyalina, and Morchella septimelata.</title>
        <authorList>
            <person name="Wingfield B.D."/>
            <person name="Bills G.F."/>
            <person name="Dong Y."/>
            <person name="Huang W."/>
            <person name="Nel W.J."/>
            <person name="Swalarsk-Parry B.S."/>
            <person name="Vaghefi N."/>
            <person name="Wilken P.M."/>
            <person name="An Z."/>
            <person name="de Beer Z.W."/>
            <person name="De Vos L."/>
            <person name="Chen L."/>
            <person name="Duong T.A."/>
            <person name="Gao Y."/>
            <person name="Hammerbacher A."/>
            <person name="Kikkert J.R."/>
            <person name="Li Y."/>
            <person name="Li H."/>
            <person name="Li K."/>
            <person name="Li Q."/>
            <person name="Liu X."/>
            <person name="Ma X."/>
            <person name="Naidoo K."/>
            <person name="Pethybridge S.J."/>
            <person name="Sun J."/>
            <person name="Steenkamp E.T."/>
            <person name="van der Nest M.A."/>
            <person name="van Wyk S."/>
            <person name="Wingfield M.J."/>
            <person name="Xiong C."/>
            <person name="Yue Q."/>
            <person name="Zhang X."/>
        </authorList>
    </citation>
    <scope>NUCLEOTIDE SEQUENCE [LARGE SCALE GENOMIC DNA]</scope>
    <source>
        <strain evidence="6 7">DSM 5745</strain>
    </source>
</reference>
<proteinExistence type="inferred from homology"/>
<dbReference type="AlphaFoldDB" id="A0A3D8SVA6"/>